<dbReference type="SMART" id="SM00332">
    <property type="entry name" value="PP2Cc"/>
    <property type="match status" value="1"/>
</dbReference>
<proteinExistence type="inferred from homology"/>
<dbReference type="CDD" id="cd00143">
    <property type="entry name" value="PP2Cc"/>
    <property type="match status" value="1"/>
</dbReference>
<reference evidence="11" key="1">
    <citation type="submission" date="2022-12" db="EMBL/GenBank/DDBJ databases">
        <title>Draft genome assemblies for two species of Escallonia (Escalloniales).</title>
        <authorList>
            <person name="Chanderbali A."/>
            <person name="Dervinis C."/>
            <person name="Anghel I."/>
            <person name="Soltis D."/>
            <person name="Soltis P."/>
            <person name="Zapata F."/>
        </authorList>
    </citation>
    <scope>NUCLEOTIDE SEQUENCE</scope>
    <source>
        <strain evidence="11">UCBG92.1500</strain>
        <tissue evidence="11">Leaf</tissue>
    </source>
</reference>
<dbReference type="PROSITE" id="PS01032">
    <property type="entry name" value="PPM_1"/>
    <property type="match status" value="1"/>
</dbReference>
<feature type="domain" description="PPM-type phosphatase" evidence="10">
    <location>
        <begin position="56"/>
        <end position="326"/>
    </location>
</feature>
<dbReference type="InterPro" id="IPR000222">
    <property type="entry name" value="PP2C_BS"/>
</dbReference>
<comment type="caution">
    <text evidence="11">The sequence shown here is derived from an EMBL/GenBank/DDBJ whole genome shotgun (WGS) entry which is preliminary data.</text>
</comment>
<gene>
    <name evidence="11" type="ORF">RJ640_019041</name>
</gene>
<dbReference type="InterPro" id="IPR036457">
    <property type="entry name" value="PPM-type-like_dom_sf"/>
</dbReference>
<evidence type="ECO:0000259" key="10">
    <source>
        <dbReference type="PROSITE" id="PS51746"/>
    </source>
</evidence>
<dbReference type="Gene3D" id="3.60.40.10">
    <property type="entry name" value="PPM-type phosphatase domain"/>
    <property type="match status" value="1"/>
</dbReference>
<evidence type="ECO:0000256" key="9">
    <source>
        <dbReference type="RuleBase" id="RU003465"/>
    </source>
</evidence>
<dbReference type="InterPro" id="IPR015655">
    <property type="entry name" value="PP2C"/>
</dbReference>
<dbReference type="Pfam" id="PF00481">
    <property type="entry name" value="PP2C"/>
    <property type="match status" value="1"/>
</dbReference>
<keyword evidence="12" id="KW-1185">Reference proteome</keyword>
<keyword evidence="7 9" id="KW-0904">Protein phosphatase</keyword>
<dbReference type="GO" id="GO:0004722">
    <property type="term" value="F:protein serine/threonine phosphatase activity"/>
    <property type="evidence" value="ECO:0007669"/>
    <property type="project" value="UniProtKB-EC"/>
</dbReference>
<comment type="cofactor">
    <cofactor evidence="1">
        <name>Mn(2+)</name>
        <dbReference type="ChEBI" id="CHEBI:29035"/>
    </cofactor>
</comment>
<organism evidence="11 12">
    <name type="scientific">Escallonia rubra</name>
    <dbReference type="NCBI Taxonomy" id="112253"/>
    <lineage>
        <taxon>Eukaryota</taxon>
        <taxon>Viridiplantae</taxon>
        <taxon>Streptophyta</taxon>
        <taxon>Embryophyta</taxon>
        <taxon>Tracheophyta</taxon>
        <taxon>Spermatophyta</taxon>
        <taxon>Magnoliopsida</taxon>
        <taxon>eudicotyledons</taxon>
        <taxon>Gunneridae</taxon>
        <taxon>Pentapetalae</taxon>
        <taxon>asterids</taxon>
        <taxon>campanulids</taxon>
        <taxon>Escalloniales</taxon>
        <taxon>Escalloniaceae</taxon>
        <taxon>Escallonia</taxon>
    </lineage>
</organism>
<evidence type="ECO:0000256" key="5">
    <source>
        <dbReference type="ARBA" id="ARBA00022801"/>
    </source>
</evidence>
<keyword evidence="4" id="KW-0479">Metal-binding</keyword>
<protein>
    <recommendedName>
        <fullName evidence="3">protein-serine/threonine phosphatase</fullName>
        <ecNumber evidence="3">3.1.3.16</ecNumber>
    </recommendedName>
</protein>
<evidence type="ECO:0000313" key="12">
    <source>
        <dbReference type="Proteomes" id="UP001187471"/>
    </source>
</evidence>
<evidence type="ECO:0000256" key="7">
    <source>
        <dbReference type="ARBA" id="ARBA00022912"/>
    </source>
</evidence>
<evidence type="ECO:0000256" key="8">
    <source>
        <dbReference type="ARBA" id="ARBA00023211"/>
    </source>
</evidence>
<dbReference type="PROSITE" id="PS51746">
    <property type="entry name" value="PPM_2"/>
    <property type="match status" value="1"/>
</dbReference>
<keyword evidence="6" id="KW-0460">Magnesium</keyword>
<dbReference type="FunFam" id="3.60.40.10:FF:000041">
    <property type="entry name" value="Protein phosphatase 2C 51"/>
    <property type="match status" value="1"/>
</dbReference>
<evidence type="ECO:0000256" key="6">
    <source>
        <dbReference type="ARBA" id="ARBA00022842"/>
    </source>
</evidence>
<dbReference type="EC" id="3.1.3.16" evidence="3"/>
<name>A0AA88U963_9ASTE</name>
<keyword evidence="5 9" id="KW-0378">Hydrolase</keyword>
<dbReference type="SUPFAM" id="SSF81606">
    <property type="entry name" value="PP2C-like"/>
    <property type="match status" value="1"/>
</dbReference>
<evidence type="ECO:0000256" key="4">
    <source>
        <dbReference type="ARBA" id="ARBA00022723"/>
    </source>
</evidence>
<dbReference type="GO" id="GO:0046872">
    <property type="term" value="F:metal ion binding"/>
    <property type="evidence" value="ECO:0007669"/>
    <property type="project" value="UniProtKB-KW"/>
</dbReference>
<dbReference type="PANTHER" id="PTHR47992">
    <property type="entry name" value="PROTEIN PHOSPHATASE"/>
    <property type="match status" value="1"/>
</dbReference>
<evidence type="ECO:0000256" key="1">
    <source>
        <dbReference type="ARBA" id="ARBA00001936"/>
    </source>
</evidence>
<comment type="similarity">
    <text evidence="9">Belongs to the PP2C family.</text>
</comment>
<dbReference type="EMBL" id="JAVXUO010003123">
    <property type="protein sequence ID" value="KAK2966512.1"/>
    <property type="molecule type" value="Genomic_DNA"/>
</dbReference>
<sequence>MFTGDIGNSSDLIRPCLMALPVEEESKEDTGDVTSSFVTGGGLSGDEKTSRLNYVSHGTMSVIGRRRAMEDAVTVEPEIAEGEFSFFAVYDGHGGSRVSNACRVRLHQLLGKEIEATRGDGGTDWEKVMVASFAEMDEEVKGVSNGEFGREESSSSVKTVGSTAVVVVVAKEEVVVANCGDSRAVLCRDVGAVPLSRDHKPDRPDEKRRVETAGGRIINWNGCRVSGVLATSRSIGDQYLKPYVISEPEVTVNKRTRLDEFLIIASDGLWDVVSNEVACQVVKRCLDGEIRKRFSEGSAAKAASILVELAMAKGSEDNISVIVVELKNSS</sequence>
<evidence type="ECO:0000313" key="11">
    <source>
        <dbReference type="EMBL" id="KAK2966512.1"/>
    </source>
</evidence>
<accession>A0AA88U963</accession>
<evidence type="ECO:0000256" key="3">
    <source>
        <dbReference type="ARBA" id="ARBA00013081"/>
    </source>
</evidence>
<keyword evidence="8" id="KW-0464">Manganese</keyword>
<comment type="cofactor">
    <cofactor evidence="2">
        <name>Mg(2+)</name>
        <dbReference type="ChEBI" id="CHEBI:18420"/>
    </cofactor>
</comment>
<dbReference type="SMART" id="SM00331">
    <property type="entry name" value="PP2C_SIG"/>
    <property type="match status" value="1"/>
</dbReference>
<dbReference type="AlphaFoldDB" id="A0AA88U963"/>
<dbReference type="InterPro" id="IPR001932">
    <property type="entry name" value="PPM-type_phosphatase-like_dom"/>
</dbReference>
<dbReference type="Proteomes" id="UP001187471">
    <property type="component" value="Unassembled WGS sequence"/>
</dbReference>
<evidence type="ECO:0000256" key="2">
    <source>
        <dbReference type="ARBA" id="ARBA00001946"/>
    </source>
</evidence>